<evidence type="ECO:0000256" key="1">
    <source>
        <dbReference type="SAM" id="MobiDB-lite"/>
    </source>
</evidence>
<accession>A0AAD9J629</accession>
<gene>
    <name evidence="2" type="ORF">LSH36_615g01058</name>
</gene>
<protein>
    <submittedName>
        <fullName evidence="2">Uncharacterized protein</fullName>
    </submittedName>
</protein>
<dbReference type="AlphaFoldDB" id="A0AAD9J629"/>
<feature type="compositionally biased region" description="Polar residues" evidence="1">
    <location>
        <begin position="20"/>
        <end position="44"/>
    </location>
</feature>
<name>A0AAD9J629_9ANNE</name>
<reference evidence="2" key="1">
    <citation type="journal article" date="2023" name="Mol. Biol. Evol.">
        <title>Third-Generation Sequencing Reveals the Adaptive Role of the Epigenome in Three Deep-Sea Polychaetes.</title>
        <authorList>
            <person name="Perez M."/>
            <person name="Aroh O."/>
            <person name="Sun Y."/>
            <person name="Lan Y."/>
            <person name="Juniper S.K."/>
            <person name="Young C.R."/>
            <person name="Angers B."/>
            <person name="Qian P.Y."/>
        </authorList>
    </citation>
    <scope>NUCLEOTIDE SEQUENCE</scope>
    <source>
        <strain evidence="2">P08H-3</strain>
    </source>
</reference>
<proteinExistence type="predicted"/>
<evidence type="ECO:0000313" key="2">
    <source>
        <dbReference type="EMBL" id="KAK2146345.1"/>
    </source>
</evidence>
<feature type="compositionally biased region" description="Basic and acidic residues" evidence="1">
    <location>
        <begin position="75"/>
        <end position="86"/>
    </location>
</feature>
<dbReference type="EMBL" id="JAODUP010000615">
    <property type="protein sequence ID" value="KAK2146345.1"/>
    <property type="molecule type" value="Genomic_DNA"/>
</dbReference>
<sequence>MSSFPETGLFPFNLSRADVSKTTPSTLYTVNEEPSANGIMNQGQPHDDKNPSENTTPRDESLTEPMTLGSKPRGRPADDRSQEESPRLQLSSDVPSYNVHKPLPGQLCHIGMNYAVRRFEYYLPALQTYRESVFLEHPLVPESTKKSISELILIDDPLRRESYNATTRVNIQKNTL</sequence>
<feature type="compositionally biased region" description="Basic and acidic residues" evidence="1">
    <location>
        <begin position="45"/>
        <end position="61"/>
    </location>
</feature>
<comment type="caution">
    <text evidence="2">The sequence shown here is derived from an EMBL/GenBank/DDBJ whole genome shotgun (WGS) entry which is preliminary data.</text>
</comment>
<feature type="region of interest" description="Disordered" evidence="1">
    <location>
        <begin position="1"/>
        <end position="96"/>
    </location>
</feature>
<keyword evidence="3" id="KW-1185">Reference proteome</keyword>
<dbReference type="Proteomes" id="UP001208570">
    <property type="component" value="Unassembled WGS sequence"/>
</dbReference>
<evidence type="ECO:0000313" key="3">
    <source>
        <dbReference type="Proteomes" id="UP001208570"/>
    </source>
</evidence>
<organism evidence="2 3">
    <name type="scientific">Paralvinella palmiformis</name>
    <dbReference type="NCBI Taxonomy" id="53620"/>
    <lineage>
        <taxon>Eukaryota</taxon>
        <taxon>Metazoa</taxon>
        <taxon>Spiralia</taxon>
        <taxon>Lophotrochozoa</taxon>
        <taxon>Annelida</taxon>
        <taxon>Polychaeta</taxon>
        <taxon>Sedentaria</taxon>
        <taxon>Canalipalpata</taxon>
        <taxon>Terebellida</taxon>
        <taxon>Terebelliformia</taxon>
        <taxon>Alvinellidae</taxon>
        <taxon>Paralvinella</taxon>
    </lineage>
</organism>